<gene>
    <name evidence="1" type="ORF">J2X11_002442</name>
</gene>
<dbReference type="SUPFAM" id="SSF53448">
    <property type="entry name" value="Nucleotide-diphospho-sugar transferases"/>
    <property type="match status" value="1"/>
</dbReference>
<dbReference type="Proteomes" id="UP001257739">
    <property type="component" value="Unassembled WGS sequence"/>
</dbReference>
<dbReference type="CDD" id="cd00761">
    <property type="entry name" value="Glyco_tranf_GTA_type"/>
    <property type="match status" value="1"/>
</dbReference>
<accession>A0ABU1UQY3</accession>
<dbReference type="EMBL" id="JAVDWH010000001">
    <property type="protein sequence ID" value="MDR7087603.1"/>
    <property type="molecule type" value="Genomic_DNA"/>
</dbReference>
<protein>
    <recommendedName>
        <fullName evidence="3">Glycosyltransferase family 2 protein</fullName>
    </recommendedName>
</protein>
<keyword evidence="2" id="KW-1185">Reference proteome</keyword>
<dbReference type="InterPro" id="IPR029044">
    <property type="entry name" value="Nucleotide-diphossugar_trans"/>
</dbReference>
<sequence length="302" mass="35140">MLAFITTLRHPSNSNDYYRVEQLLKETLRSVTNQTSDDFVVIVVGNQRPEFKLPKNTHFVPVNFKAPAPAAVRVSRKPFIRDKGTKLGIALIKAREFNPDYVMIFDADDFVHRDLTEFVGQNPGHPGWVIDEGWMYSRARRAFREQLTFNRTCGTSFIIPFEAYEVPANLGVDASWSEIRDAYGERLPKIIGAHKRAVEWYADHGRIVEPLPFKGAVYHVDTGENHSFNQLDGDAQPLTRQMAKEFGIPKVNYLRTLWACYCSETMWRWLKPLDPAFEQYRRGKRFSKRAFRAIRRRIRRVL</sequence>
<evidence type="ECO:0008006" key="3">
    <source>
        <dbReference type="Google" id="ProtNLM"/>
    </source>
</evidence>
<dbReference type="RefSeq" id="WP_309971500.1">
    <property type="nucleotide sequence ID" value="NZ_JAVDWH010000001.1"/>
</dbReference>
<proteinExistence type="predicted"/>
<name>A0ABU1UQY3_9ACTN</name>
<organism evidence="1 2">
    <name type="scientific">Aeromicrobium panaciterrae</name>
    <dbReference type="NCBI Taxonomy" id="363861"/>
    <lineage>
        <taxon>Bacteria</taxon>
        <taxon>Bacillati</taxon>
        <taxon>Actinomycetota</taxon>
        <taxon>Actinomycetes</taxon>
        <taxon>Propionibacteriales</taxon>
        <taxon>Nocardioidaceae</taxon>
        <taxon>Aeromicrobium</taxon>
    </lineage>
</organism>
<dbReference type="Gene3D" id="3.90.550.10">
    <property type="entry name" value="Spore Coat Polysaccharide Biosynthesis Protein SpsA, Chain A"/>
    <property type="match status" value="1"/>
</dbReference>
<reference evidence="1 2" key="1">
    <citation type="submission" date="2023-07" db="EMBL/GenBank/DDBJ databases">
        <title>Sorghum-associated microbial communities from plants grown in Nebraska, USA.</title>
        <authorList>
            <person name="Schachtman D."/>
        </authorList>
    </citation>
    <scope>NUCLEOTIDE SEQUENCE [LARGE SCALE GENOMIC DNA]</scope>
    <source>
        <strain evidence="1 2">BE248</strain>
    </source>
</reference>
<evidence type="ECO:0000313" key="2">
    <source>
        <dbReference type="Proteomes" id="UP001257739"/>
    </source>
</evidence>
<comment type="caution">
    <text evidence="1">The sequence shown here is derived from an EMBL/GenBank/DDBJ whole genome shotgun (WGS) entry which is preliminary data.</text>
</comment>
<evidence type="ECO:0000313" key="1">
    <source>
        <dbReference type="EMBL" id="MDR7087603.1"/>
    </source>
</evidence>